<dbReference type="STRING" id="563176.SAMN04488090_1535"/>
<protein>
    <submittedName>
        <fullName evidence="5">Predicted secreted protein</fullName>
    </submittedName>
</protein>
<feature type="domain" description="Proteinase inhibitor I42 chagasin" evidence="4">
    <location>
        <begin position="28"/>
        <end position="112"/>
    </location>
</feature>
<name>A0A1G9MC37_9BACT</name>
<dbReference type="InterPro" id="IPR018990">
    <property type="entry name" value="Prot_inh_I42_chagasin"/>
</dbReference>
<dbReference type="EMBL" id="FNGS01000003">
    <property type="protein sequence ID" value="SDL71694.1"/>
    <property type="molecule type" value="Genomic_DNA"/>
</dbReference>
<organism evidence="5 6">
    <name type="scientific">Siphonobacter aquaeclarae</name>
    <dbReference type="NCBI Taxonomy" id="563176"/>
    <lineage>
        <taxon>Bacteria</taxon>
        <taxon>Pseudomonadati</taxon>
        <taxon>Bacteroidota</taxon>
        <taxon>Cytophagia</taxon>
        <taxon>Cytophagales</taxon>
        <taxon>Cytophagaceae</taxon>
        <taxon>Siphonobacter</taxon>
    </lineage>
</organism>
<feature type="chain" id="PRO_5011529539" evidence="3">
    <location>
        <begin position="20"/>
        <end position="115"/>
    </location>
</feature>
<evidence type="ECO:0000313" key="5">
    <source>
        <dbReference type="EMBL" id="SDL71694.1"/>
    </source>
</evidence>
<dbReference type="SUPFAM" id="SSF141066">
    <property type="entry name" value="ICP-like"/>
    <property type="match status" value="1"/>
</dbReference>
<dbReference type="InterPro" id="IPR036331">
    <property type="entry name" value="Chagasin-like_sf"/>
</dbReference>
<evidence type="ECO:0000256" key="1">
    <source>
        <dbReference type="ARBA" id="ARBA00022690"/>
    </source>
</evidence>
<dbReference type="GO" id="GO:0004869">
    <property type="term" value="F:cysteine-type endopeptidase inhibitor activity"/>
    <property type="evidence" value="ECO:0007669"/>
    <property type="project" value="UniProtKB-KW"/>
</dbReference>
<keyword evidence="6" id="KW-1185">Reference proteome</keyword>
<gene>
    <name evidence="5" type="ORF">SAMN04488090_1535</name>
</gene>
<keyword evidence="2" id="KW-0789">Thiol protease inhibitor</keyword>
<sequence length="115" mass="12442">MKQFLLLLCGMVLSGAVQAQKPAPLAIEVGRPREIVLAANPSTGYHWQYAVGDSSVLQVKSRYVASAPARIGSGGEERFTLTGLKKGTSLWVLSYVPPGRNQKASRVMSYIVHVK</sequence>
<dbReference type="RefSeq" id="WP_093199971.1">
    <property type="nucleotide sequence ID" value="NZ_FNGS01000003.1"/>
</dbReference>
<proteinExistence type="predicted"/>
<dbReference type="AlphaFoldDB" id="A0A1G9MC37"/>
<dbReference type="OrthoDB" id="964933at2"/>
<keyword evidence="3" id="KW-0732">Signal</keyword>
<evidence type="ECO:0000256" key="3">
    <source>
        <dbReference type="SAM" id="SignalP"/>
    </source>
</evidence>
<evidence type="ECO:0000256" key="2">
    <source>
        <dbReference type="ARBA" id="ARBA00022704"/>
    </source>
</evidence>
<keyword evidence="1" id="KW-0646">Protease inhibitor</keyword>
<evidence type="ECO:0000259" key="4">
    <source>
        <dbReference type="Pfam" id="PF09394"/>
    </source>
</evidence>
<dbReference type="Gene3D" id="2.60.40.2020">
    <property type="match status" value="1"/>
</dbReference>
<reference evidence="5 6" key="1">
    <citation type="submission" date="2016-10" db="EMBL/GenBank/DDBJ databases">
        <authorList>
            <person name="de Groot N.N."/>
        </authorList>
    </citation>
    <scope>NUCLEOTIDE SEQUENCE [LARGE SCALE GENOMIC DNA]</scope>
    <source>
        <strain evidence="5 6">DSM 21668</strain>
    </source>
</reference>
<feature type="signal peptide" evidence="3">
    <location>
        <begin position="1"/>
        <end position="19"/>
    </location>
</feature>
<evidence type="ECO:0000313" key="6">
    <source>
        <dbReference type="Proteomes" id="UP000198901"/>
    </source>
</evidence>
<dbReference type="Pfam" id="PF09394">
    <property type="entry name" value="Inhibitor_I42"/>
    <property type="match status" value="1"/>
</dbReference>
<accession>A0A1G9MC37</accession>
<dbReference type="Proteomes" id="UP000198901">
    <property type="component" value="Unassembled WGS sequence"/>
</dbReference>